<comment type="caution">
    <text evidence="1">The sequence shown here is derived from an EMBL/GenBank/DDBJ whole genome shotgun (WGS) entry which is preliminary data.</text>
</comment>
<evidence type="ECO:0000313" key="2">
    <source>
        <dbReference type="Proteomes" id="UP000765802"/>
    </source>
</evidence>
<dbReference type="EMBL" id="MBUA01000012">
    <property type="protein sequence ID" value="MBC6491296.1"/>
    <property type="molecule type" value="Genomic_DNA"/>
</dbReference>
<name>A0ABR7M8F3_9BACT</name>
<proteinExistence type="predicted"/>
<protein>
    <recommendedName>
        <fullName evidence="3">KTSC domain-containing protein</fullName>
    </recommendedName>
</protein>
<gene>
    <name evidence="1" type="ORF">BC349_09655</name>
</gene>
<dbReference type="Proteomes" id="UP000765802">
    <property type="component" value="Unassembled WGS sequence"/>
</dbReference>
<sequence length="97" mass="10835">MYFLQQVHYCSKETAIVNAGLIAPTPDSFFVVARIRGNRIGFRFLGNGKYDSANELGAIATYLPKTWDELLLEQFGLGRNGADMVLSWCFHGAFMVP</sequence>
<evidence type="ECO:0008006" key="3">
    <source>
        <dbReference type="Google" id="ProtNLM"/>
    </source>
</evidence>
<evidence type="ECO:0000313" key="1">
    <source>
        <dbReference type="EMBL" id="MBC6491296.1"/>
    </source>
</evidence>
<organism evidence="1 2">
    <name type="scientific">Flavihumibacter stibioxidans</name>
    <dbReference type="NCBI Taxonomy" id="1834163"/>
    <lineage>
        <taxon>Bacteria</taxon>
        <taxon>Pseudomonadati</taxon>
        <taxon>Bacteroidota</taxon>
        <taxon>Chitinophagia</taxon>
        <taxon>Chitinophagales</taxon>
        <taxon>Chitinophagaceae</taxon>
        <taxon>Flavihumibacter</taxon>
    </lineage>
</organism>
<reference evidence="1 2" key="1">
    <citation type="submission" date="2016-07" db="EMBL/GenBank/DDBJ databases">
        <title>Genome analysis of Flavihumibacter stibioxidans YS-17.</title>
        <authorList>
            <person name="Shi K."/>
            <person name="Han Y."/>
            <person name="Wang G."/>
        </authorList>
    </citation>
    <scope>NUCLEOTIDE SEQUENCE [LARGE SCALE GENOMIC DNA]</scope>
    <source>
        <strain evidence="1 2">YS-17</strain>
    </source>
</reference>
<keyword evidence="2" id="KW-1185">Reference proteome</keyword>
<accession>A0ABR7M8F3</accession>